<keyword evidence="1" id="KW-1133">Transmembrane helix</keyword>
<keyword evidence="1" id="KW-0812">Transmembrane</keyword>
<proteinExistence type="predicted"/>
<protein>
    <submittedName>
        <fullName evidence="2">Uncharacterized protein</fullName>
    </submittedName>
</protein>
<dbReference type="AlphaFoldDB" id="A0A7U2F0I0"/>
<dbReference type="VEuPathDB" id="FungiDB:JI435_013130"/>
<feature type="transmembrane region" description="Helical" evidence="1">
    <location>
        <begin position="42"/>
        <end position="65"/>
    </location>
</feature>
<evidence type="ECO:0000313" key="3">
    <source>
        <dbReference type="Proteomes" id="UP000663193"/>
    </source>
</evidence>
<evidence type="ECO:0000256" key="1">
    <source>
        <dbReference type="SAM" id="Phobius"/>
    </source>
</evidence>
<organism evidence="2 3">
    <name type="scientific">Phaeosphaeria nodorum (strain SN15 / ATCC MYA-4574 / FGSC 10173)</name>
    <name type="common">Glume blotch fungus</name>
    <name type="synonym">Parastagonospora nodorum</name>
    <dbReference type="NCBI Taxonomy" id="321614"/>
    <lineage>
        <taxon>Eukaryota</taxon>
        <taxon>Fungi</taxon>
        <taxon>Dikarya</taxon>
        <taxon>Ascomycota</taxon>
        <taxon>Pezizomycotina</taxon>
        <taxon>Dothideomycetes</taxon>
        <taxon>Pleosporomycetidae</taxon>
        <taxon>Pleosporales</taxon>
        <taxon>Pleosporineae</taxon>
        <taxon>Phaeosphaeriaceae</taxon>
        <taxon>Parastagonospora</taxon>
    </lineage>
</organism>
<reference evidence="3" key="1">
    <citation type="journal article" date="2021" name="BMC Genomics">
        <title>Chromosome-level genome assembly and manually-curated proteome of model necrotroph Parastagonospora nodorum Sn15 reveals a genome-wide trove of candidate effector homologs, and redundancy of virulence-related functions within an accessory chromosome.</title>
        <authorList>
            <person name="Bertazzoni S."/>
            <person name="Jones D.A.B."/>
            <person name="Phan H.T."/>
            <person name="Tan K.-C."/>
            <person name="Hane J.K."/>
        </authorList>
    </citation>
    <scope>NUCLEOTIDE SEQUENCE [LARGE SCALE GENOMIC DNA]</scope>
    <source>
        <strain evidence="3">SN15 / ATCC MYA-4574 / FGSC 10173)</strain>
    </source>
</reference>
<name>A0A7U2F0I0_PHANO</name>
<dbReference type="Proteomes" id="UP000663193">
    <property type="component" value="Chromosome 6"/>
</dbReference>
<feature type="transmembrane region" description="Helical" evidence="1">
    <location>
        <begin position="12"/>
        <end position="30"/>
    </location>
</feature>
<feature type="transmembrane region" description="Helical" evidence="1">
    <location>
        <begin position="77"/>
        <end position="100"/>
    </location>
</feature>
<evidence type="ECO:0000313" key="2">
    <source>
        <dbReference type="EMBL" id="QRC96392.1"/>
    </source>
</evidence>
<sequence length="114" mass="12685">MVSEEPWRVPEVLISRVCHAYIFLLLSFPTSECKIQVHRHHFIDVVLLLLEACWCGLHLISSISLSMRCYVLPSQSIPVILTFVSSFTLSSTVTLLCSLLPSNDVSSSSTFAVS</sequence>
<accession>A0A7U2F0I0</accession>
<gene>
    <name evidence="2" type="ORF">JI435_013130</name>
</gene>
<keyword evidence="1" id="KW-0472">Membrane</keyword>
<keyword evidence="3" id="KW-1185">Reference proteome</keyword>
<dbReference type="EMBL" id="CP069028">
    <property type="protein sequence ID" value="QRC96392.1"/>
    <property type="molecule type" value="Genomic_DNA"/>
</dbReference>